<comment type="caution">
    <text evidence="5">The sequence shown here is derived from an EMBL/GenBank/DDBJ whole genome shotgun (WGS) entry which is preliminary data.</text>
</comment>
<dbReference type="SMART" id="SM00895">
    <property type="entry name" value="FCD"/>
    <property type="match status" value="1"/>
</dbReference>
<feature type="domain" description="HTH gntR-type" evidence="4">
    <location>
        <begin position="14"/>
        <end position="81"/>
    </location>
</feature>
<gene>
    <name evidence="5" type="ORF">RS130_03800</name>
</gene>
<name>A0ABU3ST32_9ALTE</name>
<dbReference type="Pfam" id="PF00392">
    <property type="entry name" value="GntR"/>
    <property type="match status" value="1"/>
</dbReference>
<dbReference type="Proteomes" id="UP001247805">
    <property type="component" value="Unassembled WGS sequence"/>
</dbReference>
<dbReference type="SMART" id="SM00345">
    <property type="entry name" value="HTH_GNTR"/>
    <property type="match status" value="1"/>
</dbReference>
<dbReference type="Gene3D" id="1.10.10.10">
    <property type="entry name" value="Winged helix-like DNA-binding domain superfamily/Winged helix DNA-binding domain"/>
    <property type="match status" value="1"/>
</dbReference>
<protein>
    <submittedName>
        <fullName evidence="5">GntR family transcriptional regulator</fullName>
    </submittedName>
</protein>
<dbReference type="Gene3D" id="1.20.120.530">
    <property type="entry name" value="GntR ligand-binding domain-like"/>
    <property type="match status" value="1"/>
</dbReference>
<dbReference type="Pfam" id="PF07729">
    <property type="entry name" value="FCD"/>
    <property type="match status" value="1"/>
</dbReference>
<dbReference type="SUPFAM" id="SSF48008">
    <property type="entry name" value="GntR ligand-binding domain-like"/>
    <property type="match status" value="1"/>
</dbReference>
<keyword evidence="1" id="KW-0805">Transcription regulation</keyword>
<evidence type="ECO:0000313" key="5">
    <source>
        <dbReference type="EMBL" id="MDU0353173.1"/>
    </source>
</evidence>
<organism evidence="5 6">
    <name type="scientific">Paraglaciecola aquimarina</name>
    <dbReference type="NCBI Taxonomy" id="1235557"/>
    <lineage>
        <taxon>Bacteria</taxon>
        <taxon>Pseudomonadati</taxon>
        <taxon>Pseudomonadota</taxon>
        <taxon>Gammaproteobacteria</taxon>
        <taxon>Alteromonadales</taxon>
        <taxon>Alteromonadaceae</taxon>
        <taxon>Paraglaciecola</taxon>
    </lineage>
</organism>
<keyword evidence="2" id="KW-0238">DNA-binding</keyword>
<evidence type="ECO:0000256" key="1">
    <source>
        <dbReference type="ARBA" id="ARBA00023015"/>
    </source>
</evidence>
<dbReference type="InterPro" id="IPR000524">
    <property type="entry name" value="Tscrpt_reg_HTH_GntR"/>
</dbReference>
<evidence type="ECO:0000256" key="3">
    <source>
        <dbReference type="ARBA" id="ARBA00023163"/>
    </source>
</evidence>
<dbReference type="InterPro" id="IPR036390">
    <property type="entry name" value="WH_DNA-bd_sf"/>
</dbReference>
<accession>A0ABU3ST32</accession>
<dbReference type="RefSeq" id="WP_316024864.1">
    <property type="nucleotide sequence ID" value="NZ_JAWDIO010000002.1"/>
</dbReference>
<dbReference type="PANTHER" id="PTHR43537">
    <property type="entry name" value="TRANSCRIPTIONAL REGULATOR, GNTR FAMILY"/>
    <property type="match status" value="1"/>
</dbReference>
<dbReference type="InterPro" id="IPR036388">
    <property type="entry name" value="WH-like_DNA-bd_sf"/>
</dbReference>
<dbReference type="InterPro" id="IPR011711">
    <property type="entry name" value="GntR_C"/>
</dbReference>
<reference evidence="5 6" key="1">
    <citation type="submission" date="2023-10" db="EMBL/GenBank/DDBJ databases">
        <title>Glaciecola aquimarina strain GGW-M5 nov., isolated from a coastal seawater.</title>
        <authorList>
            <person name="Bayburt H."/>
            <person name="Kim J.M."/>
            <person name="Choi B.J."/>
            <person name="Jeon C.O."/>
        </authorList>
    </citation>
    <scope>NUCLEOTIDE SEQUENCE [LARGE SCALE GENOMIC DNA]</scope>
    <source>
        <strain evidence="5 6">KCTC 32108</strain>
    </source>
</reference>
<dbReference type="CDD" id="cd07377">
    <property type="entry name" value="WHTH_GntR"/>
    <property type="match status" value="1"/>
</dbReference>
<dbReference type="InterPro" id="IPR008920">
    <property type="entry name" value="TF_FadR/GntR_C"/>
</dbReference>
<evidence type="ECO:0000313" key="6">
    <source>
        <dbReference type="Proteomes" id="UP001247805"/>
    </source>
</evidence>
<keyword evidence="3" id="KW-0804">Transcription</keyword>
<dbReference type="PANTHER" id="PTHR43537:SF5">
    <property type="entry name" value="UXU OPERON TRANSCRIPTIONAL REGULATOR"/>
    <property type="match status" value="1"/>
</dbReference>
<proteinExistence type="predicted"/>
<dbReference type="EMBL" id="JAWDIO010000002">
    <property type="protein sequence ID" value="MDU0353173.1"/>
    <property type="molecule type" value="Genomic_DNA"/>
</dbReference>
<dbReference type="PROSITE" id="PS50949">
    <property type="entry name" value="HTH_GNTR"/>
    <property type="match status" value="1"/>
</dbReference>
<evidence type="ECO:0000259" key="4">
    <source>
        <dbReference type="PROSITE" id="PS50949"/>
    </source>
</evidence>
<keyword evidence="6" id="KW-1185">Reference proteome</keyword>
<dbReference type="SUPFAM" id="SSF46785">
    <property type="entry name" value="Winged helix' DNA-binding domain"/>
    <property type="match status" value="1"/>
</dbReference>
<evidence type="ECO:0000256" key="2">
    <source>
        <dbReference type="ARBA" id="ARBA00023125"/>
    </source>
</evidence>
<sequence>MNMKLGEVKRSPLIEDDNSVYSFILNDIANAVFVSGDRLVTTALAKKYDTSITPVREALKQLQGEGLVTIAHNSGSRVASFEYESMRDTLEVLHLLEPFLIEYFVEEHTEQEISALEQLMVQMETADNLSFKLLDTDFHWSMYKNHYNRKAVNLWRKNRLQMLAAHSSVQLKRARIQQSIQEHREIMSVLKKRDVKGTLLAMQQHLTSSDEYWSRYLGR</sequence>